<organism evidence="1 2">
    <name type="scientific">Theropithecus gelada</name>
    <name type="common">Gelada baboon</name>
    <dbReference type="NCBI Taxonomy" id="9565"/>
    <lineage>
        <taxon>Eukaryota</taxon>
        <taxon>Metazoa</taxon>
        <taxon>Chordata</taxon>
        <taxon>Craniata</taxon>
        <taxon>Vertebrata</taxon>
        <taxon>Euteleostomi</taxon>
        <taxon>Mammalia</taxon>
        <taxon>Eutheria</taxon>
        <taxon>Euarchontoglires</taxon>
        <taxon>Primates</taxon>
        <taxon>Haplorrhini</taxon>
        <taxon>Catarrhini</taxon>
        <taxon>Cercopithecidae</taxon>
        <taxon>Cercopithecinae</taxon>
        <taxon>Theropithecus</taxon>
    </lineage>
</organism>
<evidence type="ECO:0000313" key="2">
    <source>
        <dbReference type="Proteomes" id="UP000694411"/>
    </source>
</evidence>
<dbReference type="Proteomes" id="UP000694411">
    <property type="component" value="Chromosome X"/>
</dbReference>
<proteinExistence type="predicted"/>
<evidence type="ECO:0000313" key="1">
    <source>
        <dbReference type="Ensembl" id="ENSTGEP00000014635.1"/>
    </source>
</evidence>
<reference evidence="1" key="2">
    <citation type="submission" date="2025-08" db="UniProtKB">
        <authorList>
            <consortium name="Ensembl"/>
        </authorList>
    </citation>
    <scope>IDENTIFICATION</scope>
</reference>
<dbReference type="AlphaFoldDB" id="A0A8D2F1G8"/>
<dbReference type="Ensembl" id="ENSTGET00000017535.1">
    <property type="protein sequence ID" value="ENSTGEP00000014635.1"/>
    <property type="gene ID" value="ENSTGEG00000011881.1"/>
</dbReference>
<protein>
    <submittedName>
        <fullName evidence="1">Uncharacterized protein</fullName>
    </submittedName>
</protein>
<accession>A0A8D2F1G8</accession>
<name>A0A8D2F1G8_THEGE</name>
<reference evidence="1" key="1">
    <citation type="submission" date="2018-05" db="EMBL/GenBank/DDBJ databases">
        <title>Whole genome of Theropithecus gelada.</title>
        <authorList>
            <person name="Chiou K.L."/>
            <person name="Snyder-Mackler N."/>
        </authorList>
    </citation>
    <scope>NUCLEOTIDE SEQUENCE [LARGE SCALE GENOMIC DNA]</scope>
</reference>
<reference evidence="1" key="3">
    <citation type="submission" date="2025-09" db="UniProtKB">
        <authorList>
            <consortium name="Ensembl"/>
        </authorList>
    </citation>
    <scope>IDENTIFICATION</scope>
</reference>
<sequence length="104" mass="11278">MTVHSGPIGQLWLGTQHFKCHFISFGPHLQLPCSPASFLSSLFQSCQWGLRLLRVFSLFPSFFLIPSSFPKASQVSRQQTALAVYCPGRQGPCSSHAAPALGSG</sequence>
<keyword evidence="2" id="KW-1185">Reference proteome</keyword>